<reference evidence="2 3" key="1">
    <citation type="journal article" date="2004" name="Appl. Environ. Microbiol.">
        <title>Mineralization of individual congeners of linear alkylbenzenesulfonate by defined pairs of heterotrophic bacteria.</title>
        <authorList>
            <person name="Schleheck D."/>
            <person name="Knepper T.P."/>
            <person name="Fischer K."/>
            <person name="Cook A.M."/>
        </authorList>
    </citation>
    <scope>NUCLEOTIDE SEQUENCE [LARGE SCALE GENOMIC DNA]</scope>
    <source>
        <strain evidence="3">DSM 14801 / SPH-1</strain>
    </source>
</reference>
<dbReference type="GeneID" id="59148210"/>
<protein>
    <submittedName>
        <fullName evidence="2">Uncharacterized protein</fullName>
    </submittedName>
</protein>
<proteinExistence type="predicted"/>
<keyword evidence="1" id="KW-0472">Membrane</keyword>
<evidence type="ECO:0000313" key="2">
    <source>
        <dbReference type="EMBL" id="ABX34550.1"/>
    </source>
</evidence>
<keyword evidence="3" id="KW-1185">Reference proteome</keyword>
<gene>
    <name evidence="2" type="ordered locus">Daci_1910</name>
</gene>
<dbReference type="HOGENOM" id="CLU_2583938_0_0_4"/>
<accession>A9BYK7</accession>
<dbReference type="KEGG" id="dac:Daci_1910"/>
<evidence type="ECO:0000256" key="1">
    <source>
        <dbReference type="SAM" id="Phobius"/>
    </source>
</evidence>
<keyword evidence="1" id="KW-1133">Transmembrane helix</keyword>
<feature type="transmembrane region" description="Helical" evidence="1">
    <location>
        <begin position="6"/>
        <end position="25"/>
    </location>
</feature>
<dbReference type="AlphaFoldDB" id="A9BYK7"/>
<keyword evidence="1" id="KW-0812">Transmembrane</keyword>
<dbReference type="RefSeq" id="WP_012203835.1">
    <property type="nucleotide sequence ID" value="NC_010002.1"/>
</dbReference>
<organism evidence="2 3">
    <name type="scientific">Delftia acidovorans (strain DSM 14801 / SPH-1)</name>
    <dbReference type="NCBI Taxonomy" id="398578"/>
    <lineage>
        <taxon>Bacteria</taxon>
        <taxon>Pseudomonadati</taxon>
        <taxon>Pseudomonadota</taxon>
        <taxon>Betaproteobacteria</taxon>
        <taxon>Burkholderiales</taxon>
        <taxon>Comamonadaceae</taxon>
        <taxon>Delftia</taxon>
    </lineage>
</organism>
<dbReference type="Proteomes" id="UP000000784">
    <property type="component" value="Chromosome"/>
</dbReference>
<evidence type="ECO:0000313" key="3">
    <source>
        <dbReference type="Proteomes" id="UP000000784"/>
    </source>
</evidence>
<reference evidence="3" key="2">
    <citation type="submission" date="2007-11" db="EMBL/GenBank/DDBJ databases">
        <title>Complete sequence of Delftia acidovorans DSM 14801 / SPH-1.</title>
        <authorList>
            <person name="Copeland A."/>
            <person name="Lucas S."/>
            <person name="Lapidus A."/>
            <person name="Barry K."/>
            <person name="Glavina del Rio T."/>
            <person name="Dalin E."/>
            <person name="Tice H."/>
            <person name="Pitluck S."/>
            <person name="Lowry S."/>
            <person name="Clum A."/>
            <person name="Schmutz J."/>
            <person name="Larimer F."/>
            <person name="Land M."/>
            <person name="Hauser L."/>
            <person name="Kyrpides N."/>
            <person name="Kim E."/>
            <person name="Schleheck D."/>
            <person name="Richardson P."/>
        </authorList>
    </citation>
    <scope>NUCLEOTIDE SEQUENCE [LARGE SCALE GENOMIC DNA]</scope>
    <source>
        <strain evidence="3">DSM 14801 / SPH-1</strain>
    </source>
</reference>
<name>A9BYK7_DELAS</name>
<dbReference type="EMBL" id="CP000884">
    <property type="protein sequence ID" value="ABX34550.1"/>
    <property type="molecule type" value="Genomic_DNA"/>
</dbReference>
<sequence length="80" mass="8874">MDLNYLIAMGLGVLGGGLAVFIVWMRSPDAMDAERYRWLKATTNHVTSGGERIDIRGRAGEWDAIIDKQRAQAQQKGQTP</sequence>